<dbReference type="Proteomes" id="UP000502509">
    <property type="component" value="Segment"/>
</dbReference>
<evidence type="ECO:0000313" key="2">
    <source>
        <dbReference type="Proteomes" id="UP000502509"/>
    </source>
</evidence>
<name>A0A6M4EMI7_9CAUD</name>
<reference evidence="1 2" key="1">
    <citation type="submission" date="2020-05" db="EMBL/GenBank/DDBJ databases">
        <title>Programmed transcriptomes of a marine cyanopodovirus and its Synechococcus host during infection.</title>
        <authorList>
            <person name="Huang S."/>
        </authorList>
    </citation>
    <scope>NUCLEOTIDE SEQUENCE [LARGE SCALE GENOMIC DNA]</scope>
</reference>
<organism evidence="1 2">
    <name type="scientific">Synechococcus phage S-SBP1</name>
    <dbReference type="NCBI Taxonomy" id="2735125"/>
    <lineage>
        <taxon>Viruses</taxon>
        <taxon>Duplodnaviria</taxon>
        <taxon>Heunggongvirae</taxon>
        <taxon>Uroviricota</taxon>
        <taxon>Caudoviricetes</taxon>
        <taxon>Autographivirales</taxon>
        <taxon>Sechaudvirinae</taxon>
        <taxon>Spiovirus</taxon>
        <taxon>Spiovirus sbp1</taxon>
    </lineage>
</organism>
<dbReference type="EMBL" id="MT424636">
    <property type="protein sequence ID" value="QJQ82612.1"/>
    <property type="molecule type" value="Genomic_DNA"/>
</dbReference>
<sequence length="53" mass="6109">MITLIRPILFSFLQSDKVKLLIVEMLEKLAESTDNDVDDKAVEFIRNGLFPNK</sequence>
<protein>
    <submittedName>
        <fullName evidence="1">Uncharacterized protein</fullName>
    </submittedName>
</protein>
<gene>
    <name evidence="1" type="ORF">SSBP1_gp46</name>
</gene>
<accession>A0A6M4EMI7</accession>
<proteinExistence type="predicted"/>
<keyword evidence="2" id="KW-1185">Reference proteome</keyword>
<evidence type="ECO:0000313" key="1">
    <source>
        <dbReference type="EMBL" id="QJQ82612.1"/>
    </source>
</evidence>